<proteinExistence type="predicted"/>
<dbReference type="InterPro" id="IPR012337">
    <property type="entry name" value="RNaseH-like_sf"/>
</dbReference>
<dbReference type="CTD" id="78777141"/>
<reference evidence="1 2" key="1">
    <citation type="submission" date="2019-12" db="EMBL/GenBank/DDBJ databases">
        <title>Chromosome-level assembly of the Caenorhabditis remanei genome.</title>
        <authorList>
            <person name="Teterina A.A."/>
            <person name="Willis J.H."/>
            <person name="Phillips P.C."/>
        </authorList>
    </citation>
    <scope>NUCLEOTIDE SEQUENCE [LARGE SCALE GENOMIC DNA]</scope>
    <source>
        <strain evidence="1 2">PX506</strain>
        <tissue evidence="1">Whole organism</tissue>
    </source>
</reference>
<sequence>MSYIPKCGIDRQVALRGLLRKRLPRGATYSLGALVDLIIYACQYGVKIRIGEDIFGLLRAHSVRLGLEGSLYRVVETLLTSNATGAYNTLCGERHLLDRNYDYEEFLGRDIQINVIEDFDGMMRAIRRDLKRPSPWPVYFDTECWYADLDHGSKIALITTFDVQSRTVNLFRTLMLNKNEFDAIRDELNHLRRKMVTFGEEKSFLYPECNKGDIQPHTSPSLKDHLFEAIGMRIHKTETMSNWGVLNLRRDQIWYAAMDSLCLHYLNVGERVEWRNERPHANIRIPRFYNFDF</sequence>
<dbReference type="Proteomes" id="UP000483820">
    <property type="component" value="Chromosome V"/>
</dbReference>
<dbReference type="GO" id="GO:0003676">
    <property type="term" value="F:nucleic acid binding"/>
    <property type="evidence" value="ECO:0007669"/>
    <property type="project" value="InterPro"/>
</dbReference>
<dbReference type="AlphaFoldDB" id="A0A6A5GIY8"/>
<organism evidence="1 2">
    <name type="scientific">Caenorhabditis remanei</name>
    <name type="common">Caenorhabditis vulgaris</name>
    <dbReference type="NCBI Taxonomy" id="31234"/>
    <lineage>
        <taxon>Eukaryota</taxon>
        <taxon>Metazoa</taxon>
        <taxon>Ecdysozoa</taxon>
        <taxon>Nematoda</taxon>
        <taxon>Chromadorea</taxon>
        <taxon>Rhabditida</taxon>
        <taxon>Rhabditina</taxon>
        <taxon>Rhabditomorpha</taxon>
        <taxon>Rhabditoidea</taxon>
        <taxon>Rhabditidae</taxon>
        <taxon>Peloderinae</taxon>
        <taxon>Caenorhabditis</taxon>
    </lineage>
</organism>
<dbReference type="SUPFAM" id="SSF53098">
    <property type="entry name" value="Ribonuclease H-like"/>
    <property type="match status" value="1"/>
</dbReference>
<evidence type="ECO:0000313" key="2">
    <source>
        <dbReference type="Proteomes" id="UP000483820"/>
    </source>
</evidence>
<dbReference type="EMBL" id="WUAV01000005">
    <property type="protein sequence ID" value="KAF1754596.1"/>
    <property type="molecule type" value="Genomic_DNA"/>
</dbReference>
<accession>A0A6A5GIY8</accession>
<dbReference type="GeneID" id="78777141"/>
<evidence type="ECO:0008006" key="3">
    <source>
        <dbReference type="Google" id="ProtNLM"/>
    </source>
</evidence>
<dbReference type="RefSeq" id="XP_053582979.1">
    <property type="nucleotide sequence ID" value="XM_053734066.1"/>
</dbReference>
<name>A0A6A5GIY8_CAERE</name>
<dbReference type="Gene3D" id="3.30.420.10">
    <property type="entry name" value="Ribonuclease H-like superfamily/Ribonuclease H"/>
    <property type="match status" value="1"/>
</dbReference>
<evidence type="ECO:0000313" key="1">
    <source>
        <dbReference type="EMBL" id="KAF1754596.1"/>
    </source>
</evidence>
<protein>
    <recommendedName>
        <fullName evidence="3">3'-5' exonuclease domain-containing protein</fullName>
    </recommendedName>
</protein>
<dbReference type="KEGG" id="crq:GCK72_021159"/>
<gene>
    <name evidence="1" type="ORF">GCK72_021159</name>
</gene>
<dbReference type="InterPro" id="IPR036397">
    <property type="entry name" value="RNaseH_sf"/>
</dbReference>
<comment type="caution">
    <text evidence="1">The sequence shown here is derived from an EMBL/GenBank/DDBJ whole genome shotgun (WGS) entry which is preliminary data.</text>
</comment>